<sequence>MLDRVLHSRYEIQQVLGQKAGTRTVLARDRQSRQLVLVRISLFPVDVDRERVDRMKNKIELLQSLRHESIPPVLDSFEVETPERKGWAIARPFLRSKSLEEYINPARLLPESEIKQIAKYCLEILFYLHQQHPPIFHGNLKPSNIFFDPKNERIYLVDFGFEPESEKLDLYPLGLILIGLATGVPARDLPKKSGKLQFEERANLSSFFLYWLKRTIDPYPDHCFRSVKEALESLYSYQLILVSHDNFTKPYGSEVTLYKSERLLQVTISSKAKQRFFSNLQYQFRRFLPSIIFSVSLLTIVGAYRTKLLFFLIPVLLVAVLNLLFPSLSFELLKAFSKGDLELWLTSEKVTLSRYICWFKIPVLSPTDTDKIYQIERRNVSLILEEDRSIVIPPCLALIAGDREYTISASPDINEAELDWLAHQFSDWLGLPITRV</sequence>
<organism evidence="11 12">
    <name type="scientific">Pannus brasiliensis CCIBt3594</name>
    <dbReference type="NCBI Taxonomy" id="1427578"/>
    <lineage>
        <taxon>Bacteria</taxon>
        <taxon>Bacillati</taxon>
        <taxon>Cyanobacteriota</taxon>
        <taxon>Cyanophyceae</taxon>
        <taxon>Oscillatoriophycideae</taxon>
        <taxon>Chroococcales</taxon>
        <taxon>Microcystaceae</taxon>
        <taxon>Pannus</taxon>
    </lineage>
</organism>
<comment type="catalytic activity">
    <reaction evidence="7">
        <text>L-threonyl-[protein] + ATP = O-phospho-L-threonyl-[protein] + ADP + H(+)</text>
        <dbReference type="Rhea" id="RHEA:46608"/>
        <dbReference type="Rhea" id="RHEA-COMP:11060"/>
        <dbReference type="Rhea" id="RHEA-COMP:11605"/>
        <dbReference type="ChEBI" id="CHEBI:15378"/>
        <dbReference type="ChEBI" id="CHEBI:30013"/>
        <dbReference type="ChEBI" id="CHEBI:30616"/>
        <dbReference type="ChEBI" id="CHEBI:61977"/>
        <dbReference type="ChEBI" id="CHEBI:456216"/>
        <dbReference type="EC" id="2.7.11.1"/>
    </reaction>
</comment>
<keyword evidence="5" id="KW-0418">Kinase</keyword>
<dbReference type="EMBL" id="JBAFSM010000059">
    <property type="protein sequence ID" value="MEG3439771.1"/>
    <property type="molecule type" value="Genomic_DNA"/>
</dbReference>
<comment type="caution">
    <text evidence="11">The sequence shown here is derived from an EMBL/GenBank/DDBJ whole genome shotgun (WGS) entry which is preliminary data.</text>
</comment>
<dbReference type="InterPro" id="IPR011009">
    <property type="entry name" value="Kinase-like_dom_sf"/>
</dbReference>
<evidence type="ECO:0000256" key="3">
    <source>
        <dbReference type="ARBA" id="ARBA00022679"/>
    </source>
</evidence>
<keyword evidence="9" id="KW-0472">Membrane</keyword>
<dbReference type="Proteomes" id="UP001328733">
    <property type="component" value="Unassembled WGS sequence"/>
</dbReference>
<evidence type="ECO:0000313" key="11">
    <source>
        <dbReference type="EMBL" id="MEG3439771.1"/>
    </source>
</evidence>
<evidence type="ECO:0000256" key="8">
    <source>
        <dbReference type="ARBA" id="ARBA00048679"/>
    </source>
</evidence>
<feature type="transmembrane region" description="Helical" evidence="9">
    <location>
        <begin position="287"/>
        <end position="304"/>
    </location>
</feature>
<gene>
    <name evidence="11" type="ORF">V0288_21770</name>
</gene>
<evidence type="ECO:0000256" key="2">
    <source>
        <dbReference type="ARBA" id="ARBA00022527"/>
    </source>
</evidence>
<feature type="domain" description="Protein kinase" evidence="10">
    <location>
        <begin position="10"/>
        <end position="288"/>
    </location>
</feature>
<feature type="transmembrane region" description="Helical" evidence="9">
    <location>
        <begin position="310"/>
        <end position="333"/>
    </location>
</feature>
<keyword evidence="9" id="KW-1133">Transmembrane helix</keyword>
<evidence type="ECO:0000256" key="9">
    <source>
        <dbReference type="SAM" id="Phobius"/>
    </source>
</evidence>
<evidence type="ECO:0000256" key="7">
    <source>
        <dbReference type="ARBA" id="ARBA00047899"/>
    </source>
</evidence>
<keyword evidence="9" id="KW-0812">Transmembrane</keyword>
<dbReference type="Gene3D" id="1.10.510.10">
    <property type="entry name" value="Transferase(Phosphotransferase) domain 1"/>
    <property type="match status" value="1"/>
</dbReference>
<dbReference type="GO" id="GO:0005524">
    <property type="term" value="F:ATP binding"/>
    <property type="evidence" value="ECO:0007669"/>
    <property type="project" value="UniProtKB-KW"/>
</dbReference>
<keyword evidence="3" id="KW-0808">Transferase</keyword>
<evidence type="ECO:0000259" key="10">
    <source>
        <dbReference type="PROSITE" id="PS50011"/>
    </source>
</evidence>
<dbReference type="InterPro" id="IPR000719">
    <property type="entry name" value="Prot_kinase_dom"/>
</dbReference>
<protein>
    <recommendedName>
        <fullName evidence="1">non-specific serine/threonine protein kinase</fullName>
        <ecNumber evidence="1">2.7.11.1</ecNumber>
    </recommendedName>
</protein>
<dbReference type="PANTHER" id="PTHR24363">
    <property type="entry name" value="SERINE/THREONINE PROTEIN KINASE"/>
    <property type="match status" value="1"/>
</dbReference>
<evidence type="ECO:0000256" key="6">
    <source>
        <dbReference type="ARBA" id="ARBA00022840"/>
    </source>
</evidence>
<keyword evidence="12" id="KW-1185">Reference proteome</keyword>
<proteinExistence type="predicted"/>
<reference evidence="11 12" key="1">
    <citation type="submission" date="2024-01" db="EMBL/GenBank/DDBJ databases">
        <title>Genomic insights into the taxonomy and metabolism of the cyanobacterium Pannus brasiliensis CCIBt3594.</title>
        <authorList>
            <person name="Machado M."/>
            <person name="Botero N.B."/>
            <person name="Andreote A.P.D."/>
            <person name="Feitosa A.M.T."/>
            <person name="Popin R."/>
            <person name="Sivonen K."/>
            <person name="Fiore M.F."/>
        </authorList>
    </citation>
    <scope>NUCLEOTIDE SEQUENCE [LARGE SCALE GENOMIC DNA]</scope>
    <source>
        <strain evidence="11 12">CCIBt3594</strain>
    </source>
</reference>
<keyword evidence="6" id="KW-0067">ATP-binding</keyword>
<dbReference type="Pfam" id="PF00069">
    <property type="entry name" value="Pkinase"/>
    <property type="match status" value="1"/>
</dbReference>
<dbReference type="RefSeq" id="WP_332867249.1">
    <property type="nucleotide sequence ID" value="NZ_JBAFSM010000059.1"/>
</dbReference>
<dbReference type="PANTHER" id="PTHR24363:SF0">
    <property type="entry name" value="SERINE_THREONINE KINASE LIKE DOMAIN CONTAINING 1"/>
    <property type="match status" value="1"/>
</dbReference>
<keyword evidence="4" id="KW-0547">Nucleotide-binding</keyword>
<dbReference type="GO" id="GO:0004674">
    <property type="term" value="F:protein serine/threonine kinase activity"/>
    <property type="evidence" value="ECO:0007669"/>
    <property type="project" value="UniProtKB-KW"/>
</dbReference>
<comment type="catalytic activity">
    <reaction evidence="8">
        <text>L-seryl-[protein] + ATP = O-phospho-L-seryl-[protein] + ADP + H(+)</text>
        <dbReference type="Rhea" id="RHEA:17989"/>
        <dbReference type="Rhea" id="RHEA-COMP:9863"/>
        <dbReference type="Rhea" id="RHEA-COMP:11604"/>
        <dbReference type="ChEBI" id="CHEBI:15378"/>
        <dbReference type="ChEBI" id="CHEBI:29999"/>
        <dbReference type="ChEBI" id="CHEBI:30616"/>
        <dbReference type="ChEBI" id="CHEBI:83421"/>
        <dbReference type="ChEBI" id="CHEBI:456216"/>
        <dbReference type="EC" id="2.7.11.1"/>
    </reaction>
</comment>
<keyword evidence="2" id="KW-0723">Serine/threonine-protein kinase</keyword>
<dbReference type="EC" id="2.7.11.1" evidence="1"/>
<dbReference type="SMART" id="SM00220">
    <property type="entry name" value="S_TKc"/>
    <property type="match status" value="1"/>
</dbReference>
<evidence type="ECO:0000256" key="5">
    <source>
        <dbReference type="ARBA" id="ARBA00022777"/>
    </source>
</evidence>
<evidence type="ECO:0000256" key="1">
    <source>
        <dbReference type="ARBA" id="ARBA00012513"/>
    </source>
</evidence>
<dbReference type="PROSITE" id="PS50011">
    <property type="entry name" value="PROTEIN_KINASE_DOM"/>
    <property type="match status" value="1"/>
</dbReference>
<evidence type="ECO:0000313" key="12">
    <source>
        <dbReference type="Proteomes" id="UP001328733"/>
    </source>
</evidence>
<dbReference type="SUPFAM" id="SSF56112">
    <property type="entry name" value="Protein kinase-like (PK-like)"/>
    <property type="match status" value="1"/>
</dbReference>
<dbReference type="AlphaFoldDB" id="A0AAW9QZE5"/>
<accession>A0AAW9QZE5</accession>
<name>A0AAW9QZE5_9CHRO</name>
<dbReference type="Gene3D" id="3.30.200.20">
    <property type="entry name" value="Phosphorylase Kinase, domain 1"/>
    <property type="match status" value="1"/>
</dbReference>
<evidence type="ECO:0000256" key="4">
    <source>
        <dbReference type="ARBA" id="ARBA00022741"/>
    </source>
</evidence>